<feature type="compositionally biased region" description="Basic and acidic residues" evidence="1">
    <location>
        <begin position="161"/>
        <end position="171"/>
    </location>
</feature>
<protein>
    <submittedName>
        <fullName evidence="2">Uncharacterized protein</fullName>
    </submittedName>
</protein>
<feature type="compositionally biased region" description="Basic and acidic residues" evidence="1">
    <location>
        <begin position="111"/>
        <end position="123"/>
    </location>
</feature>
<evidence type="ECO:0000313" key="2">
    <source>
        <dbReference type="EMBL" id="CAE6366042.1"/>
    </source>
</evidence>
<proteinExistence type="predicted"/>
<dbReference type="OrthoDB" id="3359595at2759"/>
<reference evidence="2" key="1">
    <citation type="submission" date="2021-01" db="EMBL/GenBank/DDBJ databases">
        <authorList>
            <person name="Kaushik A."/>
        </authorList>
    </citation>
    <scope>NUCLEOTIDE SEQUENCE</scope>
    <source>
        <strain evidence="2">AG1-1C</strain>
    </source>
</reference>
<organism evidence="2 3">
    <name type="scientific">Rhizoctonia solani</name>
    <dbReference type="NCBI Taxonomy" id="456999"/>
    <lineage>
        <taxon>Eukaryota</taxon>
        <taxon>Fungi</taxon>
        <taxon>Dikarya</taxon>
        <taxon>Basidiomycota</taxon>
        <taxon>Agaricomycotina</taxon>
        <taxon>Agaricomycetes</taxon>
        <taxon>Cantharellales</taxon>
        <taxon>Ceratobasidiaceae</taxon>
        <taxon>Rhizoctonia</taxon>
    </lineage>
</organism>
<evidence type="ECO:0000313" key="3">
    <source>
        <dbReference type="Proteomes" id="UP000663846"/>
    </source>
</evidence>
<feature type="compositionally biased region" description="Basic and acidic residues" evidence="1">
    <location>
        <begin position="75"/>
        <end position="94"/>
    </location>
</feature>
<dbReference type="AlphaFoldDB" id="A0A8H2WFE3"/>
<evidence type="ECO:0000256" key="1">
    <source>
        <dbReference type="SAM" id="MobiDB-lite"/>
    </source>
</evidence>
<name>A0A8H2WFE3_9AGAM</name>
<dbReference type="Proteomes" id="UP000663846">
    <property type="component" value="Unassembled WGS sequence"/>
</dbReference>
<sequence>MSHPGSKSILQRMFRSAISGSRFRAGQRSKEHHALKEHKAVVCESHMAAPRAARIPCHMSYWDTVDPENQTDANCDSHERKSYPPDVHEKPSRLRRDHKAKLSSPIPRTRRSFDMDKFIRENESWTPPSPTENLSRRLFREAQQPGIKPQNTSIRPSGDYLVRRPMKEYAP</sequence>
<gene>
    <name evidence="2" type="ORF">RDB_LOCUS22699</name>
</gene>
<accession>A0A8H2WFE3</accession>
<comment type="caution">
    <text evidence="2">The sequence shown here is derived from an EMBL/GenBank/DDBJ whole genome shotgun (WGS) entry which is preliminary data.</text>
</comment>
<dbReference type="EMBL" id="CAJMWS010000111">
    <property type="protein sequence ID" value="CAE6366042.1"/>
    <property type="molecule type" value="Genomic_DNA"/>
</dbReference>
<feature type="region of interest" description="Disordered" evidence="1">
    <location>
        <begin position="66"/>
        <end position="171"/>
    </location>
</feature>